<dbReference type="GO" id="GO:0005737">
    <property type="term" value="C:cytoplasm"/>
    <property type="evidence" value="ECO:0007669"/>
    <property type="project" value="TreeGrafter"/>
</dbReference>
<dbReference type="AlphaFoldDB" id="A0AAU9S3B2"/>
<feature type="domain" description="3'-5' exonuclease" evidence="3">
    <location>
        <begin position="41"/>
        <end position="231"/>
    </location>
</feature>
<organism evidence="4 5">
    <name type="scientific">Thlaspi arvense</name>
    <name type="common">Field penny-cress</name>
    <dbReference type="NCBI Taxonomy" id="13288"/>
    <lineage>
        <taxon>Eukaryota</taxon>
        <taxon>Viridiplantae</taxon>
        <taxon>Streptophyta</taxon>
        <taxon>Embryophyta</taxon>
        <taxon>Tracheophyta</taxon>
        <taxon>Spermatophyta</taxon>
        <taxon>Magnoliopsida</taxon>
        <taxon>eudicotyledons</taxon>
        <taxon>Gunneridae</taxon>
        <taxon>Pentapetalae</taxon>
        <taxon>rosids</taxon>
        <taxon>malvids</taxon>
        <taxon>Brassicales</taxon>
        <taxon>Brassicaceae</taxon>
        <taxon>Thlaspideae</taxon>
        <taxon>Thlaspi</taxon>
    </lineage>
</organism>
<dbReference type="FunFam" id="3.30.420.10:FF:000149">
    <property type="entry name" value="Polynucleotidyl transferase, ribonuclease H-like superfamily protein"/>
    <property type="match status" value="1"/>
</dbReference>
<dbReference type="GO" id="GO:0005634">
    <property type="term" value="C:nucleus"/>
    <property type="evidence" value="ECO:0007669"/>
    <property type="project" value="TreeGrafter"/>
</dbReference>
<dbReference type="InterPro" id="IPR012337">
    <property type="entry name" value="RNaseH-like_sf"/>
</dbReference>
<sequence length="231" mass="26179">MAPTIETVAIYNSHQEHSVDFFGMELIVTVTPTASVISQWISNVLYNNSARFFSHPLVVGVGVQWTADDPHSSPPGDSYYADPSPPRYYVDPPADTLQLSVGNECLIIQLSYCDDVPDELRSFLTDPQTTYVGVRNSQDARKLATCRHRLQMGELLDIRNYVRDSQGCHMRGRSFEAIFHERMGFQGVRLDPEISRSDWSVYELSDEQILQASLDVCVCAKLGVWERLWEV</sequence>
<reference evidence="4 5" key="1">
    <citation type="submission" date="2022-03" db="EMBL/GenBank/DDBJ databases">
        <authorList>
            <person name="Nunn A."/>
            <person name="Chopra R."/>
            <person name="Nunn A."/>
            <person name="Contreras Garrido A."/>
        </authorList>
    </citation>
    <scope>NUCLEOTIDE SEQUENCE [LARGE SCALE GENOMIC DNA]</scope>
</reference>
<dbReference type="CDD" id="cd06141">
    <property type="entry name" value="WRN_exo"/>
    <property type="match status" value="1"/>
</dbReference>
<dbReference type="Gene3D" id="3.30.420.10">
    <property type="entry name" value="Ribonuclease H-like superfamily/Ribonuclease H"/>
    <property type="match status" value="1"/>
</dbReference>
<dbReference type="Proteomes" id="UP000836841">
    <property type="component" value="Chromosome 3"/>
</dbReference>
<gene>
    <name evidence="4" type="ORF">TAV2_LOCUS10767</name>
</gene>
<dbReference type="InterPro" id="IPR036397">
    <property type="entry name" value="RNaseH_sf"/>
</dbReference>
<dbReference type="GO" id="GO:0003676">
    <property type="term" value="F:nucleic acid binding"/>
    <property type="evidence" value="ECO:0007669"/>
    <property type="project" value="InterPro"/>
</dbReference>
<keyword evidence="5" id="KW-1185">Reference proteome</keyword>
<keyword evidence="1" id="KW-0540">Nuclease</keyword>
<dbReference type="InterPro" id="IPR002562">
    <property type="entry name" value="3'-5'_exonuclease_dom"/>
</dbReference>
<dbReference type="SUPFAM" id="SSF53098">
    <property type="entry name" value="Ribonuclease H-like"/>
    <property type="match status" value="1"/>
</dbReference>
<dbReference type="SMART" id="SM00474">
    <property type="entry name" value="35EXOc"/>
    <property type="match status" value="1"/>
</dbReference>
<evidence type="ECO:0000256" key="1">
    <source>
        <dbReference type="ARBA" id="ARBA00022722"/>
    </source>
</evidence>
<evidence type="ECO:0000313" key="4">
    <source>
        <dbReference type="EMBL" id="CAH2053904.1"/>
    </source>
</evidence>
<dbReference type="InterPro" id="IPR051132">
    <property type="entry name" value="3-5_Exonuclease_domain"/>
</dbReference>
<evidence type="ECO:0000313" key="5">
    <source>
        <dbReference type="Proteomes" id="UP000836841"/>
    </source>
</evidence>
<accession>A0AAU9S3B2</accession>
<evidence type="ECO:0000256" key="2">
    <source>
        <dbReference type="ARBA" id="ARBA00022801"/>
    </source>
</evidence>
<name>A0AAU9S3B2_THLAR</name>
<dbReference type="GO" id="GO:0008408">
    <property type="term" value="F:3'-5' exonuclease activity"/>
    <property type="evidence" value="ECO:0007669"/>
    <property type="project" value="InterPro"/>
</dbReference>
<dbReference type="Pfam" id="PF01612">
    <property type="entry name" value="DNA_pol_A_exo1"/>
    <property type="match status" value="1"/>
</dbReference>
<evidence type="ECO:0000259" key="3">
    <source>
        <dbReference type="SMART" id="SM00474"/>
    </source>
</evidence>
<dbReference type="PANTHER" id="PTHR13620:SF59">
    <property type="entry name" value="POLYNUCLEOTIDYL TRANSFERASE, RIBONUCLEASE H-LIKE SUPERFAMILY PROTEIN"/>
    <property type="match status" value="1"/>
</dbReference>
<keyword evidence="2" id="KW-0378">Hydrolase</keyword>
<protein>
    <recommendedName>
        <fullName evidence="3">3'-5' exonuclease domain-containing protein</fullName>
    </recommendedName>
</protein>
<proteinExistence type="predicted"/>
<dbReference type="GO" id="GO:0006139">
    <property type="term" value="P:nucleobase-containing compound metabolic process"/>
    <property type="evidence" value="ECO:0007669"/>
    <property type="project" value="InterPro"/>
</dbReference>
<dbReference type="EMBL" id="OU466859">
    <property type="protein sequence ID" value="CAH2053904.1"/>
    <property type="molecule type" value="Genomic_DNA"/>
</dbReference>
<dbReference type="PANTHER" id="PTHR13620">
    <property type="entry name" value="3-5 EXONUCLEASE"/>
    <property type="match status" value="1"/>
</dbReference>